<dbReference type="PANTHER" id="PTHR37464">
    <property type="entry name" value="BLL2463 PROTEIN"/>
    <property type="match status" value="1"/>
</dbReference>
<dbReference type="Gene3D" id="3.40.50.410">
    <property type="entry name" value="von Willebrand factor, type A domain"/>
    <property type="match status" value="1"/>
</dbReference>
<feature type="transmembrane region" description="Helical" evidence="1">
    <location>
        <begin position="575"/>
        <end position="594"/>
    </location>
</feature>
<evidence type="ECO:0000313" key="4">
    <source>
        <dbReference type="Proteomes" id="UP000184465"/>
    </source>
</evidence>
<protein>
    <submittedName>
        <fullName evidence="3">von Willebrand factor type A domain-containing protein</fullName>
    </submittedName>
</protein>
<feature type="domain" description="VWFA" evidence="2">
    <location>
        <begin position="86"/>
        <end position="259"/>
    </location>
</feature>
<name>A0A1M6JMB3_PARC5</name>
<dbReference type="SMART" id="SM00327">
    <property type="entry name" value="VWA"/>
    <property type="match status" value="1"/>
</dbReference>
<dbReference type="InterPro" id="IPR002035">
    <property type="entry name" value="VWF_A"/>
</dbReference>
<dbReference type="InterPro" id="IPR036465">
    <property type="entry name" value="vWFA_dom_sf"/>
</dbReference>
<dbReference type="SUPFAM" id="SSF53300">
    <property type="entry name" value="vWA-like"/>
    <property type="match status" value="1"/>
</dbReference>
<keyword evidence="1" id="KW-0812">Transmembrane</keyword>
<sequence>MSFFSPINFLFLLGTIPIIIMYLLKKKHHNLEVSSVYLWQKAVRDIEANTPWQRLRKNILLILQLLAFIMLVFFLVKPYLISDMLKADNLIIVLDKSLSMSALEDDESRFNKAKKEIEDIFKNLKSGAVVTFITMGNSPEIVAGNSKDKSILIDKLKEIRVSNETDNLNDTLSLIKAMTKNEDNYRVIFYTDKNIDVDIDNLILKRIGSPKNNIAIETLSCKKIGDSLGALIDIVNYGNRDVKTDLTIYAGNKIFDVHEIILKANDNKKVYIKEIPNTNIVKAEIDAEDAIRADNVRYCVLNGSKIKKVLMVTTGNIFLEKAITLNENIELYKTNEVLTDVKGYDLYIYDGRLPSSLPTDGNIFILNPSNLDGVVKVNKMIKEGILSVSEDELLRYVDFNISMSKAKILSPPDWAKTFIYSNDEAIGFKGVKGNQKFVVLGFDIHDTDLPLKYSFPIFIQNVLDYTLNLNIQNNTSVLCGQGIEIDVSPKANEVYIVDPSENRMKIAPPFPVSAYNNTNEVGVYTIEQKIENDIYLNYFAVNVNTILESNINQAIEDNDEASIEKNIKKNAMINIKNFFLILALLFLAAEWVVYNRGY</sequence>
<dbReference type="Proteomes" id="UP000184465">
    <property type="component" value="Unassembled WGS sequence"/>
</dbReference>
<dbReference type="Pfam" id="PF13519">
    <property type="entry name" value="VWA_2"/>
    <property type="match status" value="1"/>
</dbReference>
<dbReference type="RefSeq" id="WP_073146274.1">
    <property type="nucleotide sequence ID" value="NZ_FRAG01000001.1"/>
</dbReference>
<dbReference type="STRING" id="1121301.SAMN02745912_00042"/>
<reference evidence="3 4" key="1">
    <citation type="submission" date="2016-11" db="EMBL/GenBank/DDBJ databases">
        <authorList>
            <person name="Jaros S."/>
            <person name="Januszkiewicz K."/>
            <person name="Wedrychowicz H."/>
        </authorList>
    </citation>
    <scope>NUCLEOTIDE SEQUENCE [LARGE SCALE GENOMIC DNA]</scope>
    <source>
        <strain evidence="3 4">DSM 15212</strain>
    </source>
</reference>
<dbReference type="Pfam" id="PF07584">
    <property type="entry name" value="BatA"/>
    <property type="match status" value="1"/>
</dbReference>
<evidence type="ECO:0000256" key="1">
    <source>
        <dbReference type="SAM" id="Phobius"/>
    </source>
</evidence>
<dbReference type="AlphaFoldDB" id="A0A1M6JMB3"/>
<feature type="transmembrane region" description="Helical" evidence="1">
    <location>
        <begin position="59"/>
        <end position="80"/>
    </location>
</feature>
<accession>A0A1M6JMB3</accession>
<dbReference type="PANTHER" id="PTHR37464:SF1">
    <property type="entry name" value="BLL2463 PROTEIN"/>
    <property type="match status" value="1"/>
</dbReference>
<keyword evidence="1" id="KW-1133">Transmembrane helix</keyword>
<dbReference type="InterPro" id="IPR024163">
    <property type="entry name" value="Aerotolerance_reg_N"/>
</dbReference>
<evidence type="ECO:0000259" key="2">
    <source>
        <dbReference type="SMART" id="SM00327"/>
    </source>
</evidence>
<dbReference type="OrthoDB" id="9780136at2"/>
<evidence type="ECO:0000313" key="3">
    <source>
        <dbReference type="EMBL" id="SHJ47773.1"/>
    </source>
</evidence>
<proteinExistence type="predicted"/>
<gene>
    <name evidence="3" type="ORF">SAMN02745912_00042</name>
</gene>
<keyword evidence="4" id="KW-1185">Reference proteome</keyword>
<organism evidence="3 4">
    <name type="scientific">Paramaledivibacter caminithermalis (strain DSM 15212 / CIP 107654 / DViRD3)</name>
    <name type="common">Clostridium caminithermale</name>
    <dbReference type="NCBI Taxonomy" id="1121301"/>
    <lineage>
        <taxon>Bacteria</taxon>
        <taxon>Bacillati</taxon>
        <taxon>Bacillota</taxon>
        <taxon>Clostridia</taxon>
        <taxon>Peptostreptococcales</taxon>
        <taxon>Caminicellaceae</taxon>
        <taxon>Paramaledivibacter</taxon>
    </lineage>
</organism>
<dbReference type="EMBL" id="FRAG01000001">
    <property type="protein sequence ID" value="SHJ47773.1"/>
    <property type="molecule type" value="Genomic_DNA"/>
</dbReference>
<feature type="transmembrane region" description="Helical" evidence="1">
    <location>
        <begin position="6"/>
        <end position="24"/>
    </location>
</feature>
<keyword evidence="1" id="KW-0472">Membrane</keyword>